<keyword evidence="1" id="KW-0238">DNA-binding</keyword>
<dbReference type="PANTHER" id="PTHR34605">
    <property type="entry name" value="PHAGE_INTEGRASE DOMAIN-CONTAINING PROTEIN"/>
    <property type="match status" value="1"/>
</dbReference>
<feature type="domain" description="Tyr recombinase" evidence="3">
    <location>
        <begin position="177"/>
        <end position="394"/>
    </location>
</feature>
<dbReference type="Gene3D" id="1.10.443.10">
    <property type="entry name" value="Intergrase catalytic core"/>
    <property type="match status" value="1"/>
</dbReference>
<keyword evidence="7" id="KW-1185">Reference proteome</keyword>
<dbReference type="InterPro" id="IPR010998">
    <property type="entry name" value="Integrase_recombinase_N"/>
</dbReference>
<dbReference type="GO" id="GO:0015074">
    <property type="term" value="P:DNA integration"/>
    <property type="evidence" value="ECO:0007669"/>
    <property type="project" value="InterPro"/>
</dbReference>
<evidence type="ECO:0000256" key="2">
    <source>
        <dbReference type="ARBA" id="ARBA00023172"/>
    </source>
</evidence>
<sequence length="407" mass="45008">MDASDSGLCAIIRAEECALTYKFSKPERQLIEESKVEPAVGFDINYREILSCSSHHLVVRSGDDLAFHLRAHSVAVTTYNQYLKALRKWFIWCERRGISPTFQNESSPAIVQHITDFVLRGFRDGYGAGHRVRSSTISVTLSGIRHFFVAAGSDFPCGHPHIRMLLKGIGRLDTPVRHKAPVSIHRLELCLQSLNLARPSDQALWGVICLAFFFLLRRSEIASLNKGNFAWFALKAEDIAILDHSGIPTATPSAAVSVHIRLVGSKTNQRGEPTQRMLNRSGHQFVCPVFGALCLLQARRSLPHDIPAAVYLNNEGMPRCVSFANLSKAIQRAAAQSGCNPSSYSAHSLRAGGATHMYRAGVDTLTIQFHGRWASDTFKQYTRLCKESVSALASRIISGSKHVNNLQ</sequence>
<name>A0A6A3P5B0_9STRA</name>
<dbReference type="EMBL" id="QXFT01000025">
    <property type="protein sequence ID" value="KAE9358970.1"/>
    <property type="molecule type" value="Genomic_DNA"/>
</dbReference>
<dbReference type="Proteomes" id="UP000434957">
    <property type="component" value="Unassembled WGS sequence"/>
</dbReference>
<dbReference type="InterPro" id="IPR011010">
    <property type="entry name" value="DNA_brk_join_enz"/>
</dbReference>
<dbReference type="Gene3D" id="1.10.150.130">
    <property type="match status" value="1"/>
</dbReference>
<evidence type="ECO:0000313" key="4">
    <source>
        <dbReference type="EMBL" id="KAE9052137.1"/>
    </source>
</evidence>
<evidence type="ECO:0000256" key="1">
    <source>
        <dbReference type="ARBA" id="ARBA00023125"/>
    </source>
</evidence>
<dbReference type="GO" id="GO:0003677">
    <property type="term" value="F:DNA binding"/>
    <property type="evidence" value="ECO:0007669"/>
    <property type="project" value="UniProtKB-KW"/>
</dbReference>
<keyword evidence="2" id="KW-0233">DNA recombination</keyword>
<accession>A0A6A3P5B0</accession>
<evidence type="ECO:0000313" key="5">
    <source>
        <dbReference type="EMBL" id="KAE9358970.1"/>
    </source>
</evidence>
<dbReference type="InterPro" id="IPR002104">
    <property type="entry name" value="Integrase_catalytic"/>
</dbReference>
<evidence type="ECO:0000313" key="7">
    <source>
        <dbReference type="Proteomes" id="UP000434957"/>
    </source>
</evidence>
<organism evidence="4 6">
    <name type="scientific">Phytophthora rubi</name>
    <dbReference type="NCBI Taxonomy" id="129364"/>
    <lineage>
        <taxon>Eukaryota</taxon>
        <taxon>Sar</taxon>
        <taxon>Stramenopiles</taxon>
        <taxon>Oomycota</taxon>
        <taxon>Peronosporomycetes</taxon>
        <taxon>Peronosporales</taxon>
        <taxon>Peronosporaceae</taxon>
        <taxon>Phytophthora</taxon>
    </lineage>
</organism>
<proteinExistence type="predicted"/>
<evidence type="ECO:0000313" key="6">
    <source>
        <dbReference type="Proteomes" id="UP000429607"/>
    </source>
</evidence>
<protein>
    <recommendedName>
        <fullName evidence="3">Tyr recombinase domain-containing protein</fullName>
    </recommendedName>
</protein>
<dbReference type="AlphaFoldDB" id="A0A6A3P5B0"/>
<dbReference type="PANTHER" id="PTHR34605:SF3">
    <property type="entry name" value="P CELL-TYPE AGGLUTINATION PROTEIN MAP4-LIKE-RELATED"/>
    <property type="match status" value="1"/>
</dbReference>
<dbReference type="InterPro" id="IPR052925">
    <property type="entry name" value="Phage_Integrase-like_Recomb"/>
</dbReference>
<dbReference type="SUPFAM" id="SSF56349">
    <property type="entry name" value="DNA breaking-rejoining enzymes"/>
    <property type="match status" value="1"/>
</dbReference>
<reference evidence="4 6" key="1">
    <citation type="submission" date="2018-09" db="EMBL/GenBank/DDBJ databases">
        <title>Genomic investigation of the strawberry pathogen Phytophthora fragariae indicates pathogenicity is determined by transcriptional variation in three key races.</title>
        <authorList>
            <person name="Adams T.M."/>
            <person name="Armitage A.D."/>
            <person name="Sobczyk M.K."/>
            <person name="Bates H.J."/>
            <person name="Dunwell J.M."/>
            <person name="Nellist C.F."/>
            <person name="Harrison R.J."/>
        </authorList>
    </citation>
    <scope>NUCLEOTIDE SEQUENCE [LARGE SCALE GENOMIC DNA]</scope>
    <source>
        <strain evidence="4 6">SCRP249</strain>
        <strain evidence="5 7">SCRP333</strain>
    </source>
</reference>
<dbReference type="SUPFAM" id="SSF47823">
    <property type="entry name" value="lambda integrase-like, N-terminal domain"/>
    <property type="match status" value="1"/>
</dbReference>
<comment type="caution">
    <text evidence="4">The sequence shown here is derived from an EMBL/GenBank/DDBJ whole genome shotgun (WGS) entry which is preliminary data.</text>
</comment>
<dbReference type="PROSITE" id="PS51898">
    <property type="entry name" value="TYR_RECOMBINASE"/>
    <property type="match status" value="1"/>
</dbReference>
<dbReference type="Proteomes" id="UP000429607">
    <property type="component" value="Unassembled WGS sequence"/>
</dbReference>
<dbReference type="InterPro" id="IPR013762">
    <property type="entry name" value="Integrase-like_cat_sf"/>
</dbReference>
<gene>
    <name evidence="4" type="ORF">PR001_g793</name>
    <name evidence="5" type="ORF">PR003_g1011</name>
</gene>
<dbReference type="GO" id="GO:0006310">
    <property type="term" value="P:DNA recombination"/>
    <property type="evidence" value="ECO:0007669"/>
    <property type="project" value="UniProtKB-KW"/>
</dbReference>
<evidence type="ECO:0000259" key="3">
    <source>
        <dbReference type="PROSITE" id="PS51898"/>
    </source>
</evidence>
<dbReference type="EMBL" id="QXFV01000021">
    <property type="protein sequence ID" value="KAE9052137.1"/>
    <property type="molecule type" value="Genomic_DNA"/>
</dbReference>